<dbReference type="EnsemblFungi" id="EJT71744">
    <property type="protein sequence ID" value="EJT71744"/>
    <property type="gene ID" value="GGTG_10998"/>
</dbReference>
<evidence type="ECO:0000313" key="4">
    <source>
        <dbReference type="Proteomes" id="UP000006039"/>
    </source>
</evidence>
<feature type="transmembrane region" description="Helical" evidence="1">
    <location>
        <begin position="113"/>
        <end position="135"/>
    </location>
</feature>
<protein>
    <submittedName>
        <fullName evidence="2 3">Uncharacterized protein</fullName>
    </submittedName>
</protein>
<dbReference type="VEuPathDB" id="FungiDB:GGTG_10998"/>
<dbReference type="AlphaFoldDB" id="J3PBX4"/>
<organism evidence="2">
    <name type="scientific">Gaeumannomyces tritici (strain R3-111a-1)</name>
    <name type="common">Wheat and barley take-all root rot fungus</name>
    <name type="synonym">Gaeumannomyces graminis var. tritici</name>
    <dbReference type="NCBI Taxonomy" id="644352"/>
    <lineage>
        <taxon>Eukaryota</taxon>
        <taxon>Fungi</taxon>
        <taxon>Dikarya</taxon>
        <taxon>Ascomycota</taxon>
        <taxon>Pezizomycotina</taxon>
        <taxon>Sordariomycetes</taxon>
        <taxon>Sordariomycetidae</taxon>
        <taxon>Magnaporthales</taxon>
        <taxon>Magnaporthaceae</taxon>
        <taxon>Gaeumannomyces</taxon>
    </lineage>
</organism>
<keyword evidence="1" id="KW-0472">Membrane</keyword>
<dbReference type="RefSeq" id="XP_009227141.1">
    <property type="nucleotide sequence ID" value="XM_009228877.1"/>
</dbReference>
<sequence>MSKLAEAVLMIMDGSFGSSKPRSHRVRNKHVPVAAAALGLAFLLVWPELLATRLSLAADRGMDSKRAWAYAGLALYAAGLLSLIVGIATPWSLLQPPGFDSFGSMDGGFAGLILRGPACLALFETLLAGLTLPYVRLRNLRGLARGNDVYPAVNGPALVQQPYSDENEEARQEGLGVAYQDRGSLGDIFAFQALEEARHEEGSGRA</sequence>
<keyword evidence="1" id="KW-0812">Transmembrane</keyword>
<evidence type="ECO:0000256" key="1">
    <source>
        <dbReference type="SAM" id="Phobius"/>
    </source>
</evidence>
<reference evidence="4" key="1">
    <citation type="submission" date="2010-07" db="EMBL/GenBank/DDBJ databases">
        <title>The genome sequence of Gaeumannomyces graminis var. tritici strain R3-111a-1.</title>
        <authorList>
            <consortium name="The Broad Institute Genome Sequencing Platform"/>
            <person name="Ma L.-J."/>
            <person name="Dead R."/>
            <person name="Young S."/>
            <person name="Zeng Q."/>
            <person name="Koehrsen M."/>
            <person name="Alvarado L."/>
            <person name="Berlin A."/>
            <person name="Chapman S.B."/>
            <person name="Chen Z."/>
            <person name="Freedman E."/>
            <person name="Gellesch M."/>
            <person name="Goldberg J."/>
            <person name="Griggs A."/>
            <person name="Gujja S."/>
            <person name="Heilman E.R."/>
            <person name="Heiman D."/>
            <person name="Hepburn T."/>
            <person name="Howarth C."/>
            <person name="Jen D."/>
            <person name="Larson L."/>
            <person name="Mehta T."/>
            <person name="Neiman D."/>
            <person name="Pearson M."/>
            <person name="Roberts A."/>
            <person name="Saif S."/>
            <person name="Shea T."/>
            <person name="Shenoy N."/>
            <person name="Sisk P."/>
            <person name="Stolte C."/>
            <person name="Sykes S."/>
            <person name="Walk T."/>
            <person name="White J."/>
            <person name="Yandava C."/>
            <person name="Haas B."/>
            <person name="Nusbaum C."/>
            <person name="Birren B."/>
        </authorList>
    </citation>
    <scope>NUCLEOTIDE SEQUENCE [LARGE SCALE GENOMIC DNA]</scope>
    <source>
        <strain evidence="4">R3-111a-1</strain>
    </source>
</reference>
<proteinExistence type="predicted"/>
<dbReference type="HOGENOM" id="CLU_1332007_0_0_1"/>
<evidence type="ECO:0000313" key="3">
    <source>
        <dbReference type="EnsemblFungi" id="EJT71744"/>
    </source>
</evidence>
<reference evidence="3" key="5">
    <citation type="submission" date="2018-04" db="UniProtKB">
        <authorList>
            <consortium name="EnsemblFungi"/>
        </authorList>
    </citation>
    <scope>IDENTIFICATION</scope>
    <source>
        <strain evidence="3">R3-111a-1</strain>
    </source>
</reference>
<dbReference type="EMBL" id="GL385400">
    <property type="protein sequence ID" value="EJT71744.1"/>
    <property type="molecule type" value="Genomic_DNA"/>
</dbReference>
<dbReference type="GeneID" id="20351456"/>
<dbReference type="eggNOG" id="ENOG502T7XE">
    <property type="taxonomic scope" value="Eukaryota"/>
</dbReference>
<gene>
    <name evidence="3" type="primary">20351456</name>
    <name evidence="2" type="ORF">GGTG_10998</name>
</gene>
<reference evidence="3" key="4">
    <citation type="journal article" date="2015" name="G3 (Bethesda)">
        <title>Genome sequences of three phytopathogenic species of the Magnaporthaceae family of fungi.</title>
        <authorList>
            <person name="Okagaki L.H."/>
            <person name="Nunes C.C."/>
            <person name="Sailsbery J."/>
            <person name="Clay B."/>
            <person name="Brown D."/>
            <person name="John T."/>
            <person name="Oh Y."/>
            <person name="Young N."/>
            <person name="Fitzgerald M."/>
            <person name="Haas B.J."/>
            <person name="Zeng Q."/>
            <person name="Young S."/>
            <person name="Adiconis X."/>
            <person name="Fan L."/>
            <person name="Levin J.Z."/>
            <person name="Mitchell T.K."/>
            <person name="Okubara P.A."/>
            <person name="Farman M.L."/>
            <person name="Kohn L.M."/>
            <person name="Birren B."/>
            <person name="Ma L.-J."/>
            <person name="Dean R.A."/>
        </authorList>
    </citation>
    <scope>NUCLEOTIDE SEQUENCE</scope>
    <source>
        <strain evidence="3">R3-111a-1</strain>
    </source>
</reference>
<feature type="transmembrane region" description="Helical" evidence="1">
    <location>
        <begin position="68"/>
        <end position="93"/>
    </location>
</feature>
<accession>J3PBX4</accession>
<reference evidence="2" key="3">
    <citation type="submission" date="2010-09" db="EMBL/GenBank/DDBJ databases">
        <title>Annotation of Gaeumannomyces graminis var. tritici R3-111a-1.</title>
        <authorList>
            <consortium name="The Broad Institute Genome Sequencing Platform"/>
            <person name="Ma L.-J."/>
            <person name="Dead R."/>
            <person name="Young S.K."/>
            <person name="Zeng Q."/>
            <person name="Gargeya S."/>
            <person name="Fitzgerald M."/>
            <person name="Haas B."/>
            <person name="Abouelleil A."/>
            <person name="Alvarado L."/>
            <person name="Arachchi H.M."/>
            <person name="Berlin A."/>
            <person name="Brown A."/>
            <person name="Chapman S.B."/>
            <person name="Chen Z."/>
            <person name="Dunbar C."/>
            <person name="Freedman E."/>
            <person name="Gearin G."/>
            <person name="Gellesch M."/>
            <person name="Goldberg J."/>
            <person name="Griggs A."/>
            <person name="Gujja S."/>
            <person name="Heiman D."/>
            <person name="Howarth C."/>
            <person name="Larson L."/>
            <person name="Lui A."/>
            <person name="MacDonald P.J.P."/>
            <person name="Mehta T."/>
            <person name="Montmayeur A."/>
            <person name="Murphy C."/>
            <person name="Neiman D."/>
            <person name="Pearson M."/>
            <person name="Priest M."/>
            <person name="Roberts A."/>
            <person name="Saif S."/>
            <person name="Shea T."/>
            <person name="Shenoy N."/>
            <person name="Sisk P."/>
            <person name="Stolte C."/>
            <person name="Sykes S."/>
            <person name="Yandava C."/>
            <person name="Wortman J."/>
            <person name="Nusbaum C."/>
            <person name="Birren B."/>
        </authorList>
    </citation>
    <scope>NUCLEOTIDE SEQUENCE</scope>
    <source>
        <strain evidence="2">R3-111a-1</strain>
    </source>
</reference>
<reference evidence="2" key="2">
    <citation type="submission" date="2010-07" db="EMBL/GenBank/DDBJ databases">
        <authorList>
            <consortium name="The Broad Institute Genome Sequencing Platform"/>
            <consortium name="Broad Institute Genome Sequencing Center for Infectious Disease"/>
            <person name="Ma L.-J."/>
            <person name="Dead R."/>
            <person name="Young S."/>
            <person name="Zeng Q."/>
            <person name="Koehrsen M."/>
            <person name="Alvarado L."/>
            <person name="Berlin A."/>
            <person name="Chapman S.B."/>
            <person name="Chen Z."/>
            <person name="Freedman E."/>
            <person name="Gellesch M."/>
            <person name="Goldberg J."/>
            <person name="Griggs A."/>
            <person name="Gujja S."/>
            <person name="Heilman E.R."/>
            <person name="Heiman D."/>
            <person name="Hepburn T."/>
            <person name="Howarth C."/>
            <person name="Jen D."/>
            <person name="Larson L."/>
            <person name="Mehta T."/>
            <person name="Neiman D."/>
            <person name="Pearson M."/>
            <person name="Roberts A."/>
            <person name="Saif S."/>
            <person name="Shea T."/>
            <person name="Shenoy N."/>
            <person name="Sisk P."/>
            <person name="Stolte C."/>
            <person name="Sykes S."/>
            <person name="Walk T."/>
            <person name="White J."/>
            <person name="Yandava C."/>
            <person name="Haas B."/>
            <person name="Nusbaum C."/>
            <person name="Birren B."/>
        </authorList>
    </citation>
    <scope>NUCLEOTIDE SEQUENCE</scope>
    <source>
        <strain evidence="2">R3-111a-1</strain>
    </source>
</reference>
<name>J3PBX4_GAET3</name>
<dbReference type="Proteomes" id="UP000006039">
    <property type="component" value="Unassembled WGS sequence"/>
</dbReference>
<keyword evidence="4" id="KW-1185">Reference proteome</keyword>
<feature type="transmembrane region" description="Helical" evidence="1">
    <location>
        <begin position="33"/>
        <end position="56"/>
    </location>
</feature>
<keyword evidence="1" id="KW-1133">Transmembrane helix</keyword>
<evidence type="ECO:0000313" key="2">
    <source>
        <dbReference type="EMBL" id="EJT71744.1"/>
    </source>
</evidence>